<comment type="caution">
    <text evidence="5">The sequence shown here is derived from an EMBL/GenBank/DDBJ whole genome shotgun (WGS) entry which is preliminary data.</text>
</comment>
<evidence type="ECO:0000313" key="5">
    <source>
        <dbReference type="EMBL" id="MCC2230976.1"/>
    </source>
</evidence>
<evidence type="ECO:0000256" key="4">
    <source>
        <dbReference type="SAM" id="Phobius"/>
    </source>
</evidence>
<dbReference type="Proteomes" id="UP001198182">
    <property type="component" value="Unassembled WGS sequence"/>
</dbReference>
<evidence type="ECO:0000256" key="3">
    <source>
        <dbReference type="ARBA" id="ARBA00022679"/>
    </source>
</evidence>
<reference evidence="5" key="1">
    <citation type="submission" date="2021-10" db="EMBL/GenBank/DDBJ databases">
        <title>Anaerobic single-cell dispensing facilitates the cultivation of human gut bacteria.</title>
        <authorList>
            <person name="Afrizal A."/>
        </authorList>
    </citation>
    <scope>NUCLEOTIDE SEQUENCE</scope>
    <source>
        <strain evidence="5">CLA-AA-H215</strain>
    </source>
</reference>
<dbReference type="Pfam" id="PF13641">
    <property type="entry name" value="Glyco_tranf_2_3"/>
    <property type="match status" value="1"/>
</dbReference>
<protein>
    <submittedName>
        <fullName evidence="5">Glycosyltransferase family 2 protein</fullName>
    </submittedName>
</protein>
<dbReference type="GO" id="GO:0016757">
    <property type="term" value="F:glycosyltransferase activity"/>
    <property type="evidence" value="ECO:0007669"/>
    <property type="project" value="UniProtKB-KW"/>
</dbReference>
<dbReference type="InterPro" id="IPR029044">
    <property type="entry name" value="Nucleotide-diphossugar_trans"/>
</dbReference>
<feature type="transmembrane region" description="Helical" evidence="4">
    <location>
        <begin position="345"/>
        <end position="364"/>
    </location>
</feature>
<sequence length="418" mass="47812">MDTCIRYLNFAILLLFTLCYSYQAVFVLIRWFGKKKKYQAKTQHRYAVIISARNERAVIGGLLDSIHRQNYPSELVDIYVVADNCTDDTAAVARAHGAVVYERFNHVQIGKGYALNYLFRCIEERVGLDTYDGFLVFDADNVLDENYITSMNDVFDQGYPVVTSYRNSKNYGSNWISAGYALWFLRESKYLNGARMQCGTSCAISGTGFLVASEVIRENHGWKHHLLTEDIEFSTDSIIQGRVIGYSEDAVLYDEQPVHFRESWNQRLRWSKGFYQVLGSYGKRLAEGIVKHHSFQCYDMMMTLAPATLLTLLTIVVNLVFGFAGVILGHTSWTVMMLEAVGGNLFGIYMSLFFFGLITTITEWKRIHCHAGKKILYLFTFPIFIFTYIPIAVVAIFKKVTWVPIPHTIAKNVQEIRS</sequence>
<organism evidence="5 6">
    <name type="scientific">Hominifimenecus microfluidus</name>
    <dbReference type="NCBI Taxonomy" id="2885348"/>
    <lineage>
        <taxon>Bacteria</taxon>
        <taxon>Bacillati</taxon>
        <taxon>Bacillota</taxon>
        <taxon>Clostridia</taxon>
        <taxon>Lachnospirales</taxon>
        <taxon>Lachnospiraceae</taxon>
        <taxon>Hominifimenecus</taxon>
    </lineage>
</organism>
<evidence type="ECO:0000256" key="1">
    <source>
        <dbReference type="ARBA" id="ARBA00006739"/>
    </source>
</evidence>
<keyword evidence="4" id="KW-1133">Transmembrane helix</keyword>
<proteinExistence type="inferred from homology"/>
<accession>A0AAE3E9G4</accession>
<dbReference type="PANTHER" id="PTHR43630">
    <property type="entry name" value="POLY-BETA-1,6-N-ACETYL-D-GLUCOSAMINE SYNTHASE"/>
    <property type="match status" value="1"/>
</dbReference>
<evidence type="ECO:0000313" key="6">
    <source>
        <dbReference type="Proteomes" id="UP001198182"/>
    </source>
</evidence>
<keyword evidence="3" id="KW-0808">Transferase</keyword>
<feature type="transmembrane region" description="Helical" evidence="4">
    <location>
        <begin position="376"/>
        <end position="397"/>
    </location>
</feature>
<evidence type="ECO:0000256" key="2">
    <source>
        <dbReference type="ARBA" id="ARBA00022676"/>
    </source>
</evidence>
<name>A0AAE3E9G4_9FIRM</name>
<comment type="similarity">
    <text evidence="1">Belongs to the glycosyltransferase 2 family.</text>
</comment>
<dbReference type="AlphaFoldDB" id="A0AAE3E9G4"/>
<feature type="transmembrane region" description="Helical" evidence="4">
    <location>
        <begin position="309"/>
        <end position="333"/>
    </location>
</feature>
<dbReference type="SUPFAM" id="SSF53448">
    <property type="entry name" value="Nucleotide-diphospho-sugar transferases"/>
    <property type="match status" value="1"/>
</dbReference>
<keyword evidence="6" id="KW-1185">Reference proteome</keyword>
<gene>
    <name evidence="5" type="ORF">LKD81_08190</name>
</gene>
<dbReference type="RefSeq" id="WP_308453512.1">
    <property type="nucleotide sequence ID" value="NZ_JAJEQR010000020.1"/>
</dbReference>
<feature type="transmembrane region" description="Helical" evidence="4">
    <location>
        <begin position="6"/>
        <end position="29"/>
    </location>
</feature>
<dbReference type="CDD" id="cd06438">
    <property type="entry name" value="EpsO_like"/>
    <property type="match status" value="1"/>
</dbReference>
<keyword evidence="4" id="KW-0472">Membrane</keyword>
<dbReference type="PANTHER" id="PTHR43630:SF1">
    <property type="entry name" value="POLY-BETA-1,6-N-ACETYL-D-GLUCOSAMINE SYNTHASE"/>
    <property type="match status" value="1"/>
</dbReference>
<keyword evidence="2" id="KW-0328">Glycosyltransferase</keyword>
<dbReference type="Gene3D" id="3.90.550.10">
    <property type="entry name" value="Spore Coat Polysaccharide Biosynthesis Protein SpsA, Chain A"/>
    <property type="match status" value="1"/>
</dbReference>
<dbReference type="EMBL" id="JAJEQR010000020">
    <property type="protein sequence ID" value="MCC2230976.1"/>
    <property type="molecule type" value="Genomic_DNA"/>
</dbReference>
<keyword evidence="4" id="KW-0812">Transmembrane</keyword>